<proteinExistence type="predicted"/>
<organism evidence="3 4">
    <name type="scientific">Dovyalis caffra</name>
    <dbReference type="NCBI Taxonomy" id="77055"/>
    <lineage>
        <taxon>Eukaryota</taxon>
        <taxon>Viridiplantae</taxon>
        <taxon>Streptophyta</taxon>
        <taxon>Embryophyta</taxon>
        <taxon>Tracheophyta</taxon>
        <taxon>Spermatophyta</taxon>
        <taxon>Magnoliopsida</taxon>
        <taxon>eudicotyledons</taxon>
        <taxon>Gunneridae</taxon>
        <taxon>Pentapetalae</taxon>
        <taxon>rosids</taxon>
        <taxon>fabids</taxon>
        <taxon>Malpighiales</taxon>
        <taxon>Salicaceae</taxon>
        <taxon>Flacourtieae</taxon>
        <taxon>Dovyalis</taxon>
    </lineage>
</organism>
<accession>A0AAV1RXQ3</accession>
<feature type="compositionally biased region" description="Low complexity" evidence="1">
    <location>
        <begin position="1"/>
        <end position="15"/>
    </location>
</feature>
<keyword evidence="2" id="KW-1133">Transmembrane helix</keyword>
<comment type="caution">
    <text evidence="3">The sequence shown here is derived from an EMBL/GenBank/DDBJ whole genome shotgun (WGS) entry which is preliminary data.</text>
</comment>
<protein>
    <submittedName>
        <fullName evidence="3">Uncharacterized protein</fullName>
    </submittedName>
</protein>
<dbReference type="PANTHER" id="PTHR35760">
    <property type="entry name" value="SI:CH211-22I13.2"/>
    <property type="match status" value="1"/>
</dbReference>
<dbReference type="Proteomes" id="UP001314170">
    <property type="component" value="Unassembled WGS sequence"/>
</dbReference>
<sequence>MAASSSSLSSDSSSSRNRRRHRNRRDREPLKIRKRALKTINLTQNAAVNAITHRPPILMIPLQILTLPVSACFMVGSSKIGAGVWDMMSGLLVGLPGFCFWLGSVLAMGAIYRSSRMRGFLGRGKEDGVRRSAVSGKKILLKLEKSKEDKAAENKRNELLKFLNASFD</sequence>
<feature type="region of interest" description="Disordered" evidence="1">
    <location>
        <begin position="1"/>
        <end position="30"/>
    </location>
</feature>
<dbReference type="EMBL" id="CAWUPB010001160">
    <property type="protein sequence ID" value="CAK7340615.1"/>
    <property type="molecule type" value="Genomic_DNA"/>
</dbReference>
<gene>
    <name evidence="3" type="ORF">DCAF_LOCUS15700</name>
</gene>
<keyword evidence="4" id="KW-1185">Reference proteome</keyword>
<keyword evidence="2" id="KW-0812">Transmembrane</keyword>
<name>A0AAV1RXQ3_9ROSI</name>
<evidence type="ECO:0000313" key="3">
    <source>
        <dbReference type="EMBL" id="CAK7340615.1"/>
    </source>
</evidence>
<reference evidence="3 4" key="1">
    <citation type="submission" date="2024-01" db="EMBL/GenBank/DDBJ databases">
        <authorList>
            <person name="Waweru B."/>
        </authorList>
    </citation>
    <scope>NUCLEOTIDE SEQUENCE [LARGE SCALE GENOMIC DNA]</scope>
</reference>
<feature type="transmembrane region" description="Helical" evidence="2">
    <location>
        <begin position="64"/>
        <end position="85"/>
    </location>
</feature>
<feature type="transmembrane region" description="Helical" evidence="2">
    <location>
        <begin position="91"/>
        <end position="112"/>
    </location>
</feature>
<evidence type="ECO:0000256" key="1">
    <source>
        <dbReference type="SAM" id="MobiDB-lite"/>
    </source>
</evidence>
<dbReference type="PANTHER" id="PTHR35760:SF1">
    <property type="entry name" value="SI:CH211-22I13.2"/>
    <property type="match status" value="1"/>
</dbReference>
<dbReference type="AlphaFoldDB" id="A0AAV1RXQ3"/>
<evidence type="ECO:0000256" key="2">
    <source>
        <dbReference type="SAM" id="Phobius"/>
    </source>
</evidence>
<evidence type="ECO:0000313" key="4">
    <source>
        <dbReference type="Proteomes" id="UP001314170"/>
    </source>
</evidence>
<keyword evidence="2" id="KW-0472">Membrane</keyword>